<dbReference type="RefSeq" id="WP_210057823.1">
    <property type="nucleotide sequence ID" value="NZ_JAGIOB010000001.1"/>
</dbReference>
<evidence type="ECO:0000256" key="3">
    <source>
        <dbReference type="ARBA" id="ARBA00022977"/>
    </source>
</evidence>
<dbReference type="Gene3D" id="3.20.20.70">
    <property type="entry name" value="Aldolase class I"/>
    <property type="match status" value="1"/>
</dbReference>
<keyword evidence="5" id="KW-0808">Transferase</keyword>
<reference evidence="5 6" key="1">
    <citation type="submission" date="2021-03" db="EMBL/GenBank/DDBJ databases">
        <title>Sequencing the genomes of 1000 actinobacteria strains.</title>
        <authorList>
            <person name="Klenk H.-P."/>
        </authorList>
    </citation>
    <scope>NUCLEOTIDE SEQUENCE [LARGE SCALE GENOMIC DNA]</scope>
    <source>
        <strain evidence="5 6">DSM 12936</strain>
    </source>
</reference>
<evidence type="ECO:0000259" key="4">
    <source>
        <dbReference type="Pfam" id="PF02581"/>
    </source>
</evidence>
<gene>
    <name evidence="5" type="ORF">JOF54_003294</name>
</gene>
<organism evidence="5 6">
    <name type="scientific">Microlunatus capsulatus</name>
    <dbReference type="NCBI Taxonomy" id="99117"/>
    <lineage>
        <taxon>Bacteria</taxon>
        <taxon>Bacillati</taxon>
        <taxon>Actinomycetota</taxon>
        <taxon>Actinomycetes</taxon>
        <taxon>Propionibacteriales</taxon>
        <taxon>Propionibacteriaceae</taxon>
        <taxon>Microlunatus</taxon>
    </lineage>
</organism>
<dbReference type="EC" id="2.5.1.3" evidence="5"/>
<dbReference type="Pfam" id="PF02581">
    <property type="entry name" value="TMP-TENI"/>
    <property type="match status" value="1"/>
</dbReference>
<dbReference type="GO" id="GO:0004789">
    <property type="term" value="F:thiamine-phosphate diphosphorylase activity"/>
    <property type="evidence" value="ECO:0007669"/>
    <property type="project" value="UniProtKB-EC"/>
</dbReference>
<sequence length="228" mass="23052">MTALMGLAARLRLARLVLRTDARRRQGDLAAFLTAALAGGVDVVQVRQDDLDAATGRAVLEEVRAVAATSGAVVGVAGDPAWAGAVGADLLHLRPGDDASAARAALHPDALLGRSAHDGDQLDAALADEALDFVAVGPGLVARAARTAPVFAVASTPWFVGGGVGAATLDDLLAAGARRVLVGSALADADDPQDAAARLTRSLADAWRADPGAERYRFAAAATPGRAR</sequence>
<dbReference type="SUPFAM" id="SSF51391">
    <property type="entry name" value="Thiamin phosphate synthase"/>
    <property type="match status" value="1"/>
</dbReference>
<evidence type="ECO:0000256" key="1">
    <source>
        <dbReference type="ARBA" id="ARBA00003814"/>
    </source>
</evidence>
<comment type="caution">
    <text evidence="5">The sequence shown here is derived from an EMBL/GenBank/DDBJ whole genome shotgun (WGS) entry which is preliminary data.</text>
</comment>
<comment type="pathway">
    <text evidence="2">Cofactor biosynthesis; thiamine diphosphate biosynthesis.</text>
</comment>
<feature type="domain" description="Thiamine phosphate synthase/TenI" evidence="4">
    <location>
        <begin position="20"/>
        <end position="186"/>
    </location>
</feature>
<dbReference type="Proteomes" id="UP000758168">
    <property type="component" value="Unassembled WGS sequence"/>
</dbReference>
<proteinExistence type="predicted"/>
<protein>
    <submittedName>
        <fullName evidence="5">Thiamine-phosphate pyrophosphorylase</fullName>
        <ecNumber evidence="5">2.5.1.3</ecNumber>
    </submittedName>
</protein>
<dbReference type="InterPro" id="IPR013785">
    <property type="entry name" value="Aldolase_TIM"/>
</dbReference>
<keyword evidence="3" id="KW-0784">Thiamine biosynthesis</keyword>
<name>A0ABS4ZBD6_9ACTN</name>
<dbReference type="InterPro" id="IPR036206">
    <property type="entry name" value="ThiamineP_synth_sf"/>
</dbReference>
<dbReference type="EMBL" id="JAGIOB010000001">
    <property type="protein sequence ID" value="MBP2418372.1"/>
    <property type="molecule type" value="Genomic_DNA"/>
</dbReference>
<keyword evidence="6" id="KW-1185">Reference proteome</keyword>
<dbReference type="PANTHER" id="PTHR20857">
    <property type="entry name" value="THIAMINE-PHOSPHATE PYROPHOSPHORYLASE"/>
    <property type="match status" value="1"/>
</dbReference>
<dbReference type="InterPro" id="IPR022998">
    <property type="entry name" value="ThiamineP_synth_TenI"/>
</dbReference>
<evidence type="ECO:0000313" key="6">
    <source>
        <dbReference type="Proteomes" id="UP000758168"/>
    </source>
</evidence>
<evidence type="ECO:0000256" key="2">
    <source>
        <dbReference type="ARBA" id="ARBA00004948"/>
    </source>
</evidence>
<evidence type="ECO:0000313" key="5">
    <source>
        <dbReference type="EMBL" id="MBP2418372.1"/>
    </source>
</evidence>
<dbReference type="PANTHER" id="PTHR20857:SF15">
    <property type="entry name" value="THIAMINE-PHOSPHATE SYNTHASE"/>
    <property type="match status" value="1"/>
</dbReference>
<accession>A0ABS4ZBD6</accession>
<comment type="function">
    <text evidence="1">Condenses 4-methyl-5-(beta-hydroxyethyl)thiazole monophosphate (THZ-P) and 2-methyl-4-amino-5-hydroxymethyl pyrimidine pyrophosphate (HMP-PP) to form thiamine monophosphate (TMP).</text>
</comment>
<dbReference type="CDD" id="cd00564">
    <property type="entry name" value="TMP_TenI"/>
    <property type="match status" value="1"/>
</dbReference>